<proteinExistence type="predicted"/>
<evidence type="ECO:0000313" key="2">
    <source>
        <dbReference type="EMBL" id="OGG15275.1"/>
    </source>
</evidence>
<dbReference type="Gene3D" id="3.90.550.10">
    <property type="entry name" value="Spore Coat Polysaccharide Biosynthesis Protein SpsA, Chain A"/>
    <property type="match status" value="1"/>
</dbReference>
<reference evidence="2 3" key="1">
    <citation type="journal article" date="2016" name="Nat. Commun.">
        <title>Thousands of microbial genomes shed light on interconnected biogeochemical processes in an aquifer system.</title>
        <authorList>
            <person name="Anantharaman K."/>
            <person name="Brown C.T."/>
            <person name="Hug L.A."/>
            <person name="Sharon I."/>
            <person name="Castelle C.J."/>
            <person name="Probst A.J."/>
            <person name="Thomas B.C."/>
            <person name="Singh A."/>
            <person name="Wilkins M.J."/>
            <person name="Karaoz U."/>
            <person name="Brodie E.L."/>
            <person name="Williams K.H."/>
            <person name="Hubbard S.S."/>
            <person name="Banfield J.F."/>
        </authorList>
    </citation>
    <scope>NUCLEOTIDE SEQUENCE [LARGE SCALE GENOMIC DNA]</scope>
</reference>
<dbReference type="Pfam" id="PF00535">
    <property type="entry name" value="Glycos_transf_2"/>
    <property type="match status" value="1"/>
</dbReference>
<name>A0A1F5ZSG3_9BACT</name>
<dbReference type="AlphaFoldDB" id="A0A1F5ZSG3"/>
<organism evidence="2 3">
    <name type="scientific">Candidatus Gottesmanbacteria bacterium RIFCSPHIGHO2_01_FULL_46_14</name>
    <dbReference type="NCBI Taxonomy" id="1798380"/>
    <lineage>
        <taxon>Bacteria</taxon>
        <taxon>Candidatus Gottesmaniibacteriota</taxon>
    </lineage>
</organism>
<evidence type="ECO:0000313" key="3">
    <source>
        <dbReference type="Proteomes" id="UP000177416"/>
    </source>
</evidence>
<feature type="domain" description="Glycosyltransferase 2-like" evidence="1">
    <location>
        <begin position="4"/>
        <end position="165"/>
    </location>
</feature>
<dbReference type="PANTHER" id="PTHR22916:SF65">
    <property type="entry name" value="SLR1065 PROTEIN"/>
    <property type="match status" value="1"/>
</dbReference>
<comment type="caution">
    <text evidence="2">The sequence shown here is derived from an EMBL/GenBank/DDBJ whole genome shotgun (WGS) entry which is preliminary data.</text>
</comment>
<dbReference type="Proteomes" id="UP000177416">
    <property type="component" value="Unassembled WGS sequence"/>
</dbReference>
<dbReference type="InterPro" id="IPR001173">
    <property type="entry name" value="Glyco_trans_2-like"/>
</dbReference>
<evidence type="ECO:0000259" key="1">
    <source>
        <dbReference type="Pfam" id="PF00535"/>
    </source>
</evidence>
<sequence>MKFSIITPSYNQAQFLEQTIKSVLSQRGPFELEHLILDGGSTDSSVAIIKKYAQKFPDVIKWQSKKDKGQVDAINQGLEKASGDIIAYLNSDDYYLSGSLSKVAEYFASHPNCRWLVGDCGITQKNLAWTFFIKHLWPIDRHQIFLQTYNTANQPAVFLRRSLVRKVGSFNPKYHYAFDYDYWLRCLKYALPHRLHQKLAVFRIHPLSKGNTGYLDQFNEDAKVARLQTKNKKIAILHFILSKITILIYNLLKT</sequence>
<dbReference type="PANTHER" id="PTHR22916">
    <property type="entry name" value="GLYCOSYLTRANSFERASE"/>
    <property type="match status" value="1"/>
</dbReference>
<gene>
    <name evidence="2" type="ORF">A2875_00590</name>
</gene>
<protein>
    <recommendedName>
        <fullName evidence="1">Glycosyltransferase 2-like domain-containing protein</fullName>
    </recommendedName>
</protein>
<dbReference type="SUPFAM" id="SSF53448">
    <property type="entry name" value="Nucleotide-diphospho-sugar transferases"/>
    <property type="match status" value="1"/>
</dbReference>
<dbReference type="InterPro" id="IPR029044">
    <property type="entry name" value="Nucleotide-diphossugar_trans"/>
</dbReference>
<dbReference type="EMBL" id="MFJJ01000005">
    <property type="protein sequence ID" value="OGG15275.1"/>
    <property type="molecule type" value="Genomic_DNA"/>
</dbReference>
<dbReference type="CDD" id="cd06433">
    <property type="entry name" value="GT_2_WfgS_like"/>
    <property type="match status" value="1"/>
</dbReference>
<accession>A0A1F5ZSG3</accession>